<dbReference type="InterPro" id="IPR019747">
    <property type="entry name" value="FERM_CS"/>
</dbReference>
<evidence type="ECO:0000256" key="5">
    <source>
        <dbReference type="ARBA" id="ARBA00023212"/>
    </source>
</evidence>
<dbReference type="SMART" id="SM01196">
    <property type="entry name" value="FERM_C"/>
    <property type="match status" value="1"/>
</dbReference>
<dbReference type="GO" id="GO:0005198">
    <property type="term" value="F:structural molecule activity"/>
    <property type="evidence" value="ECO:0007669"/>
    <property type="project" value="InterPro"/>
</dbReference>
<dbReference type="Gene3D" id="3.10.20.90">
    <property type="entry name" value="Phosphatidylinositol 3-kinase Catalytic Subunit, Chain A, domain 1"/>
    <property type="match status" value="1"/>
</dbReference>
<dbReference type="InterPro" id="IPR018979">
    <property type="entry name" value="FERM_N"/>
</dbReference>
<dbReference type="SMART" id="SM01195">
    <property type="entry name" value="FA"/>
    <property type="match status" value="1"/>
</dbReference>
<dbReference type="Bgee" id="ENSCJAG00000003171">
    <property type="expression patterns" value="Expressed in ovary and 6 other cell types or tissues"/>
</dbReference>
<dbReference type="PIRSF" id="PIRSF002304">
    <property type="entry name" value="Membrane_skeletal_4_1"/>
    <property type="match status" value="1"/>
</dbReference>
<dbReference type="GeneTree" id="ENSGT00940000155617"/>
<dbReference type="GO" id="GO:0005856">
    <property type="term" value="C:cytoskeleton"/>
    <property type="evidence" value="ECO:0007669"/>
    <property type="project" value="UniProtKB-SubCell"/>
</dbReference>
<keyword evidence="5" id="KW-0206">Cytoskeleton</keyword>
<keyword evidence="3" id="KW-0597">Phosphoprotein</keyword>
<reference evidence="8" key="3">
    <citation type="submission" date="2025-09" db="UniProtKB">
        <authorList>
            <consortium name="Ensembl"/>
        </authorList>
    </citation>
    <scope>IDENTIFICATION</scope>
</reference>
<dbReference type="PANTHER" id="PTHR23280:SF17">
    <property type="entry name" value="BAND 4.1-LIKE PROTEIN 2"/>
    <property type="match status" value="1"/>
</dbReference>
<dbReference type="GeneID" id="100408873"/>
<feature type="compositionally biased region" description="Basic and acidic residues" evidence="6">
    <location>
        <begin position="776"/>
        <end position="789"/>
    </location>
</feature>
<dbReference type="FunFam" id="3.10.20.90:FF:000002">
    <property type="entry name" value="Erythrocyte protein band 4.1-like 3"/>
    <property type="match status" value="1"/>
</dbReference>
<dbReference type="Pfam" id="PF09380">
    <property type="entry name" value="FERM_C"/>
    <property type="match status" value="1"/>
</dbReference>
<dbReference type="SMART" id="SM00295">
    <property type="entry name" value="B41"/>
    <property type="match status" value="1"/>
</dbReference>
<dbReference type="InterPro" id="IPR019748">
    <property type="entry name" value="FERM_central"/>
</dbReference>
<dbReference type="GO" id="GO:0005886">
    <property type="term" value="C:plasma membrane"/>
    <property type="evidence" value="ECO:0007669"/>
    <property type="project" value="TreeGrafter"/>
</dbReference>
<proteinExistence type="predicted"/>
<dbReference type="SUPFAM" id="SSF47031">
    <property type="entry name" value="Second domain of FERM"/>
    <property type="match status" value="1"/>
</dbReference>
<feature type="compositionally biased region" description="Basic and acidic residues" evidence="6">
    <location>
        <begin position="687"/>
        <end position="708"/>
    </location>
</feature>
<dbReference type="InterPro" id="IPR011993">
    <property type="entry name" value="PH-like_dom_sf"/>
</dbReference>
<sequence>MTTEVGSASEVKKDSGQLGADATKEKPKEAAENQQNQSSDPEEEKGSQPSTAAESQSSLRRQKREKEASESRGISRFIPPWLKKQKSYTLVAAKDGGDKKEPTQAVVEEQVLDKEEPLLEEQRQAKGDAEEMVQKKQQEIKVEVKEEKPSVSKAEMQPTEQVSKGREEKVKETQEDILEGEAAKRETKEVQTNELKAEKAFQKVAKKTKTVQCKVTLLDGTEYSCDLEKRAKGQVLFDSVCEHLNLLEKDYFGLLFQESPEQKNWLDPAKEIKRQLRNLPWLFTFNVKFYPPDPSQLTEDITRYFLCLQLRQDIASGRLPCSFVTHALLGSYTLQAELGDYDSEEHGSIDLSEFQFAPTQTKELEEKVAELHKTHRGLSPAQADSQFLENAKRLSMYGVDLHHAKDSEGVDIKLGVCANGLLIYKDRLRINRFAWPKILKISYKRSNFYIKVRPAELEQFESTIGFKLPNHRAAKRLWKVCVEHHTFYRLVSPEQPPKAKFLTLGSKFRYSGRTQAQTRQASTLIDRPAPHFERTSSKRVSRSLDGAPIGVVDQSLIKDFPGAAGEISSYGPGVVSVAVVQDGDGRREMRSPTKAPHLQLLEGKSLEEEITSILFSGKGFSDSMKATFTSATTWTAEGAVVSTNAPSEKLSSSPFSHLLETRAPESEGPCTGARDAVKSSHETLNIVEEKKRAEVGKDERVITEEMNGKELSPGSGPGEIRKVEPVTQKDSTSLSSESSSSSESEEEDVGEYRPHHRMTEGTIREEQECEEEVEEEPRPAAKVVEREEAVPEASPVTHAGASVITVETLIQENVGAPKIPGEKSVHEGALKQDVGEEAEEEPQKVNGEVSHVDIDVLPQIICCSEPPVVKTEMVTISDASQRTEISTKEVPIVQTETKTITYESPQIDGGAGGDSGTLLTAQTITSESVSTTTTTHITKTVKGGISETRIEKRIVITGDADIDHDQALAQAIREAREQHPDMSVTRVVVHKETELAEEGEE</sequence>
<dbReference type="Gene3D" id="1.20.80.10">
    <property type="match status" value="1"/>
</dbReference>
<dbReference type="InterPro" id="IPR035963">
    <property type="entry name" value="FERM_2"/>
</dbReference>
<dbReference type="SUPFAM" id="SSF50729">
    <property type="entry name" value="PH domain-like"/>
    <property type="match status" value="1"/>
</dbReference>
<feature type="region of interest" description="Disordered" evidence="6">
    <location>
        <begin position="662"/>
        <end position="681"/>
    </location>
</feature>
<evidence type="ECO:0000256" key="6">
    <source>
        <dbReference type="SAM" id="MobiDB-lite"/>
    </source>
</evidence>
<reference evidence="8" key="1">
    <citation type="submission" date="2009-03" db="EMBL/GenBank/DDBJ databases">
        <authorList>
            <person name="Warren W."/>
            <person name="Ye L."/>
            <person name="Minx P."/>
            <person name="Worley K."/>
            <person name="Gibbs R."/>
            <person name="Wilson R.K."/>
        </authorList>
    </citation>
    <scope>NUCLEOTIDE SEQUENCE [LARGE SCALE GENOMIC DNA]</scope>
</reference>
<dbReference type="InterPro" id="IPR008379">
    <property type="entry name" value="Band_4.1_C"/>
</dbReference>
<dbReference type="RefSeq" id="XP_035152584.2">
    <property type="nucleotide sequence ID" value="XM_035296693.2"/>
</dbReference>
<dbReference type="InterPro" id="IPR000299">
    <property type="entry name" value="FERM_domain"/>
</dbReference>
<evidence type="ECO:0000259" key="7">
    <source>
        <dbReference type="PROSITE" id="PS50057"/>
    </source>
</evidence>
<evidence type="ECO:0000256" key="2">
    <source>
        <dbReference type="ARBA" id="ARBA00022490"/>
    </source>
</evidence>
<feature type="region of interest" description="Disordered" evidence="6">
    <location>
        <begin position="687"/>
        <end position="796"/>
    </location>
</feature>
<dbReference type="Ensembl" id="ENSCJAT00000006119.4">
    <property type="protein sequence ID" value="ENSCJAP00000005811.4"/>
    <property type="gene ID" value="ENSCJAG00000003171.5"/>
</dbReference>
<dbReference type="Pfam" id="PF00373">
    <property type="entry name" value="FERM_M"/>
    <property type="match status" value="1"/>
</dbReference>
<reference evidence="8" key="2">
    <citation type="submission" date="2025-08" db="UniProtKB">
        <authorList>
            <consortium name="Ensembl"/>
        </authorList>
    </citation>
    <scope>IDENTIFICATION</scope>
</reference>
<accession>F7HVP2</accession>
<keyword evidence="2" id="KW-0963">Cytoplasm</keyword>
<feature type="compositionally biased region" description="Basic and acidic residues" evidence="6">
    <location>
        <begin position="111"/>
        <end position="150"/>
    </location>
</feature>
<gene>
    <name evidence="8" type="primary">EPB41L2</name>
</gene>
<dbReference type="PROSITE" id="PS50057">
    <property type="entry name" value="FERM_3"/>
    <property type="match status" value="1"/>
</dbReference>
<dbReference type="InterPro" id="IPR029071">
    <property type="entry name" value="Ubiquitin-like_domsf"/>
</dbReference>
<feature type="region of interest" description="Disordered" evidence="6">
    <location>
        <begin position="1"/>
        <end position="80"/>
    </location>
</feature>
<dbReference type="AlphaFoldDB" id="F7HVP2"/>
<dbReference type="Proteomes" id="UP000008225">
    <property type="component" value="Chromosome 4"/>
</dbReference>
<dbReference type="PANTHER" id="PTHR23280">
    <property type="entry name" value="4.1 G PROTEIN"/>
    <property type="match status" value="1"/>
</dbReference>
<dbReference type="InterPro" id="IPR019749">
    <property type="entry name" value="Band_41_domain"/>
</dbReference>
<feature type="domain" description="FERM" evidence="7">
    <location>
        <begin position="211"/>
        <end position="492"/>
    </location>
</feature>
<dbReference type="FunFam" id="1.20.80.10:FF:000001">
    <property type="entry name" value="Erythrocyte membrane protein band 4.1"/>
    <property type="match status" value="1"/>
</dbReference>
<feature type="compositionally biased region" description="Polar residues" evidence="6">
    <location>
        <begin position="47"/>
        <end position="59"/>
    </location>
</feature>
<dbReference type="FunFam" id="2.30.29.30:FF:000001">
    <property type="entry name" value="Erythrocyte membrane protein band 4.1"/>
    <property type="match status" value="1"/>
</dbReference>
<feature type="compositionally biased region" description="Basic and acidic residues" evidence="6">
    <location>
        <begin position="22"/>
        <end position="31"/>
    </location>
</feature>
<dbReference type="CDD" id="cd13184">
    <property type="entry name" value="FERM_C_4_1_family"/>
    <property type="match status" value="1"/>
</dbReference>
<dbReference type="GO" id="GO:0003779">
    <property type="term" value="F:actin binding"/>
    <property type="evidence" value="ECO:0007669"/>
    <property type="project" value="UniProtKB-KW"/>
</dbReference>
<organism evidence="8 9">
    <name type="scientific">Callithrix jacchus</name>
    <name type="common">White-tufted-ear marmoset</name>
    <name type="synonym">Simia Jacchus</name>
    <dbReference type="NCBI Taxonomy" id="9483"/>
    <lineage>
        <taxon>Eukaryota</taxon>
        <taxon>Metazoa</taxon>
        <taxon>Chordata</taxon>
        <taxon>Craniata</taxon>
        <taxon>Vertebrata</taxon>
        <taxon>Euteleostomi</taxon>
        <taxon>Mammalia</taxon>
        <taxon>Eutheria</taxon>
        <taxon>Euarchontoglires</taxon>
        <taxon>Primates</taxon>
        <taxon>Haplorrhini</taxon>
        <taxon>Platyrrhini</taxon>
        <taxon>Cebidae</taxon>
        <taxon>Callitrichinae</taxon>
        <taxon>Callithrix</taxon>
        <taxon>Callithrix</taxon>
    </lineage>
</organism>
<dbReference type="Pfam" id="PF08736">
    <property type="entry name" value="FA"/>
    <property type="match status" value="1"/>
</dbReference>
<dbReference type="GO" id="GO:0031032">
    <property type="term" value="P:actomyosin structure organization"/>
    <property type="evidence" value="ECO:0007669"/>
    <property type="project" value="TreeGrafter"/>
</dbReference>
<dbReference type="PRINTS" id="PR00935">
    <property type="entry name" value="BAND41"/>
</dbReference>
<keyword evidence="9" id="KW-1185">Reference proteome</keyword>
<dbReference type="InterPro" id="IPR014352">
    <property type="entry name" value="FERM/acyl-CoA-bd_prot_sf"/>
</dbReference>
<dbReference type="Gene3D" id="2.30.29.30">
    <property type="entry name" value="Pleckstrin-homology domain (PH domain)/Phosphotyrosine-binding domain (PTB)"/>
    <property type="match status" value="1"/>
</dbReference>
<dbReference type="PRINTS" id="PR00661">
    <property type="entry name" value="ERMFAMILY"/>
</dbReference>
<feature type="compositionally biased region" description="Basic and acidic residues" evidence="6">
    <location>
        <begin position="750"/>
        <end position="766"/>
    </location>
</feature>
<evidence type="ECO:0000256" key="4">
    <source>
        <dbReference type="ARBA" id="ARBA00023203"/>
    </source>
</evidence>
<protein>
    <submittedName>
        <fullName evidence="8">Erythrocyte membrane protein band 4.1 like 2</fullName>
    </submittedName>
</protein>
<feature type="compositionally biased region" description="Low complexity" evidence="6">
    <location>
        <begin position="731"/>
        <end position="742"/>
    </location>
</feature>
<keyword evidence="4" id="KW-0009">Actin-binding</keyword>
<dbReference type="PROSITE" id="PS00660">
    <property type="entry name" value="FERM_1"/>
    <property type="match status" value="1"/>
</dbReference>
<dbReference type="InterPro" id="IPR000798">
    <property type="entry name" value="Ez/rad/moesin-like"/>
</dbReference>
<dbReference type="InterPro" id="IPR014847">
    <property type="entry name" value="FA"/>
</dbReference>
<feature type="compositionally biased region" description="Basic and acidic residues" evidence="6">
    <location>
        <begin position="163"/>
        <end position="174"/>
    </location>
</feature>
<name>F7HVP2_CALJA</name>
<dbReference type="Pfam" id="PF09379">
    <property type="entry name" value="FERM_N"/>
    <property type="match status" value="1"/>
</dbReference>
<dbReference type="CDD" id="cd17202">
    <property type="entry name" value="FERM_F1_EPB41L2"/>
    <property type="match status" value="1"/>
</dbReference>
<dbReference type="CDD" id="cd14473">
    <property type="entry name" value="FERM_B-lobe"/>
    <property type="match status" value="1"/>
</dbReference>
<comment type="subcellular location">
    <subcellularLocation>
        <location evidence="1">Cytoplasm</location>
        <location evidence="1">Cytoskeleton</location>
    </subcellularLocation>
</comment>
<feature type="region of interest" description="Disordered" evidence="6">
    <location>
        <begin position="93"/>
        <end position="174"/>
    </location>
</feature>
<evidence type="ECO:0000313" key="8">
    <source>
        <dbReference type="Ensembl" id="ENSCJAP00000005811.4"/>
    </source>
</evidence>
<dbReference type="HOGENOM" id="CLU_951654_0_0_1"/>
<dbReference type="SUPFAM" id="SSF54236">
    <property type="entry name" value="Ubiquitin-like"/>
    <property type="match status" value="1"/>
</dbReference>
<dbReference type="Pfam" id="PF05902">
    <property type="entry name" value="4_1_CTD"/>
    <property type="match status" value="1"/>
</dbReference>
<evidence type="ECO:0000256" key="1">
    <source>
        <dbReference type="ARBA" id="ARBA00004245"/>
    </source>
</evidence>
<dbReference type="CTD" id="2037"/>
<dbReference type="InterPro" id="IPR018980">
    <property type="entry name" value="FERM_PH-like_C"/>
</dbReference>
<evidence type="ECO:0000313" key="9">
    <source>
        <dbReference type="Proteomes" id="UP000008225"/>
    </source>
</evidence>
<dbReference type="PROSITE" id="PS00661">
    <property type="entry name" value="FERM_2"/>
    <property type="match status" value="1"/>
</dbReference>
<evidence type="ECO:0000256" key="3">
    <source>
        <dbReference type="ARBA" id="ARBA00022553"/>
    </source>
</evidence>